<gene>
    <name evidence="1" type="ORF">JCR33_10285</name>
</gene>
<proteinExistence type="predicted"/>
<keyword evidence="2" id="KW-1185">Reference proteome</keyword>
<dbReference type="GO" id="GO:0016020">
    <property type="term" value="C:membrane"/>
    <property type="evidence" value="ECO:0007669"/>
    <property type="project" value="InterPro"/>
</dbReference>
<dbReference type="Pfam" id="PF03567">
    <property type="entry name" value="Sulfotransfer_2"/>
    <property type="match status" value="1"/>
</dbReference>
<accession>A0A934IP58</accession>
<dbReference type="SUPFAM" id="SSF52540">
    <property type="entry name" value="P-loop containing nucleoside triphosphate hydrolases"/>
    <property type="match status" value="1"/>
</dbReference>
<dbReference type="Gene3D" id="3.40.50.300">
    <property type="entry name" value="P-loop containing nucleotide triphosphate hydrolases"/>
    <property type="match status" value="1"/>
</dbReference>
<dbReference type="Proteomes" id="UP000609531">
    <property type="component" value="Unassembled WGS sequence"/>
</dbReference>
<protein>
    <submittedName>
        <fullName evidence="1">Sulfotransferase family 2 domain-containing protein</fullName>
    </submittedName>
</protein>
<organism evidence="1 2">
    <name type="scientific">Acuticoccus mangrovi</name>
    <dbReference type="NCBI Taxonomy" id="2796142"/>
    <lineage>
        <taxon>Bacteria</taxon>
        <taxon>Pseudomonadati</taxon>
        <taxon>Pseudomonadota</taxon>
        <taxon>Alphaproteobacteria</taxon>
        <taxon>Hyphomicrobiales</taxon>
        <taxon>Amorphaceae</taxon>
        <taxon>Acuticoccus</taxon>
    </lineage>
</organism>
<comment type="caution">
    <text evidence="1">The sequence shown here is derived from an EMBL/GenBank/DDBJ whole genome shotgun (WGS) entry which is preliminary data.</text>
</comment>
<dbReference type="GO" id="GO:0008146">
    <property type="term" value="F:sulfotransferase activity"/>
    <property type="evidence" value="ECO:0007669"/>
    <property type="project" value="InterPro"/>
</dbReference>
<evidence type="ECO:0000313" key="2">
    <source>
        <dbReference type="Proteomes" id="UP000609531"/>
    </source>
</evidence>
<dbReference type="InterPro" id="IPR005331">
    <property type="entry name" value="Sulfotransferase"/>
</dbReference>
<dbReference type="AlphaFoldDB" id="A0A934IP58"/>
<sequence length="248" mass="28340">MFLHLPKCAGTSLHALLSNFFKPDEICPHRGDVITTVNAETLRRYKFFSGHFTKFGVDAIPGPKRVITVLRDPYQRILSLYYFWRSHRPDVIERDNLKGPRAARELGLLDFLKSNRPEVVANINNTLTRSLLGPIHLSQSAGYRLRNVNYAVETAMLNLQRFNFVAFADTMDEDVPLLLSILGFPSVDEIPRLNTFDKLKDAAGLEAVEREEITPEINAALESIITLDRPFFARAQRMRHTLRCPYPN</sequence>
<reference evidence="1" key="1">
    <citation type="submission" date="2020-12" db="EMBL/GenBank/DDBJ databases">
        <title>Bacterial taxonomy.</title>
        <authorList>
            <person name="Pan X."/>
        </authorList>
    </citation>
    <scope>NUCLEOTIDE SEQUENCE</scope>
    <source>
        <strain evidence="1">B2012</strain>
    </source>
</reference>
<dbReference type="InterPro" id="IPR027417">
    <property type="entry name" value="P-loop_NTPase"/>
</dbReference>
<name>A0A934IP58_9HYPH</name>
<evidence type="ECO:0000313" key="1">
    <source>
        <dbReference type="EMBL" id="MBJ3776076.1"/>
    </source>
</evidence>
<dbReference type="EMBL" id="JAEKJA010000007">
    <property type="protein sequence ID" value="MBJ3776076.1"/>
    <property type="molecule type" value="Genomic_DNA"/>
</dbReference>